<gene>
    <name evidence="1" type="ORF">A673_03261</name>
</gene>
<dbReference type="EMBL" id="ATFT01000062">
    <property type="protein sequence ID" value="EPI67657.1"/>
    <property type="molecule type" value="Genomic_DNA"/>
</dbReference>
<dbReference type="Proteomes" id="UP000014535">
    <property type="component" value="Unassembled WGS sequence"/>
</dbReference>
<evidence type="ECO:0000313" key="1">
    <source>
        <dbReference type="EMBL" id="EPI67657.1"/>
    </source>
</evidence>
<proteinExistence type="predicted"/>
<accession>A0A656ICN5</accession>
<reference evidence="1 2" key="1">
    <citation type="submission" date="2013-04" db="EMBL/GenBank/DDBJ databases">
        <authorList>
            <person name="McClelland M."/>
            <person name="Porwollik S."/>
            <person name="Desai P."/>
            <person name="Cheng P."/>
            <person name="Wollam A."/>
            <person name="Pepin K."/>
            <person name="Palsikar V.B."/>
            <person name="Fulton L."/>
            <person name="Fulton R."/>
            <person name="Delehaunty K."/>
            <person name="Fronick C."/>
            <person name="Godfrey J."/>
            <person name="Waligorski J."/>
            <person name="Appelbaum E."/>
            <person name="Tomlinson C."/>
            <person name="Warren W."/>
            <person name="Sodergren E."/>
            <person name="Weinstock G."/>
            <person name="Wilson R.K."/>
        </authorList>
    </citation>
    <scope>NUCLEOTIDE SEQUENCE [LARGE SCALE GENOMIC DNA]</scope>
    <source>
        <strain evidence="1 2">2009K0958</strain>
    </source>
</reference>
<protein>
    <submittedName>
        <fullName evidence="1">Uncharacterized protein</fullName>
    </submittedName>
</protein>
<dbReference type="AlphaFoldDB" id="A0A656ICN5"/>
<name>A0A656ICN5_SALE2</name>
<sequence length="74" mass="8311">MPEKKYSGDSNVRYRRAGFTPRLTVHHRPVRLDTPITSLIASSARSVNTTQIIGFIYGVPVILEGGYYRLCGQK</sequence>
<evidence type="ECO:0000313" key="2">
    <source>
        <dbReference type="Proteomes" id="UP000014535"/>
    </source>
</evidence>
<organism evidence="1 2">
    <name type="scientific">Salmonella enteritidis (strain 2009K0958)</name>
    <dbReference type="NCBI Taxonomy" id="1192586"/>
    <lineage>
        <taxon>Bacteria</taxon>
        <taxon>Pseudomonadati</taxon>
        <taxon>Pseudomonadota</taxon>
        <taxon>Gammaproteobacteria</taxon>
        <taxon>Enterobacterales</taxon>
        <taxon>Enterobacteriaceae</taxon>
        <taxon>Salmonella</taxon>
    </lineage>
</organism>
<comment type="caution">
    <text evidence="1">The sequence shown here is derived from an EMBL/GenBank/DDBJ whole genome shotgun (WGS) entry which is preliminary data.</text>
</comment>